<comment type="similarity">
    <text evidence="3 9">Belongs to the TrpC family.</text>
</comment>
<keyword evidence="8 9" id="KW-0456">Lyase</keyword>
<keyword evidence="12" id="KW-1185">Reference proteome</keyword>
<keyword evidence="6 9" id="KW-0822">Tryptophan biosynthesis</keyword>
<dbReference type="RefSeq" id="WP_091697074.1">
    <property type="nucleotide sequence ID" value="NZ_FPCG01000005.1"/>
</dbReference>
<keyword evidence="7 9" id="KW-0057">Aromatic amino acid biosynthesis</keyword>
<proteinExistence type="inferred from homology"/>
<dbReference type="InterPro" id="IPR013785">
    <property type="entry name" value="Aldolase_TIM"/>
</dbReference>
<dbReference type="EMBL" id="FPCG01000005">
    <property type="protein sequence ID" value="SFV22968.1"/>
    <property type="molecule type" value="Genomic_DNA"/>
</dbReference>
<dbReference type="PANTHER" id="PTHR22854:SF2">
    <property type="entry name" value="INDOLE-3-GLYCEROL-PHOSPHATE SYNTHASE"/>
    <property type="match status" value="1"/>
</dbReference>
<dbReference type="GO" id="GO:0004425">
    <property type="term" value="F:indole-3-glycerol-phosphate synthase activity"/>
    <property type="evidence" value="ECO:0007669"/>
    <property type="project" value="UniProtKB-UniRule"/>
</dbReference>
<dbReference type="PROSITE" id="PS00614">
    <property type="entry name" value="IGPS"/>
    <property type="match status" value="1"/>
</dbReference>
<accession>A0A1I7MM40</accession>
<evidence type="ECO:0000256" key="8">
    <source>
        <dbReference type="ARBA" id="ARBA00023239"/>
    </source>
</evidence>
<feature type="domain" description="Indole-3-glycerol phosphate synthase" evidence="10">
    <location>
        <begin position="5"/>
        <end position="260"/>
    </location>
</feature>
<evidence type="ECO:0000256" key="5">
    <source>
        <dbReference type="ARBA" id="ARBA00022793"/>
    </source>
</evidence>
<gene>
    <name evidence="9" type="primary">trpC</name>
    <name evidence="11" type="ORF">SAMN04487966_105165</name>
</gene>
<dbReference type="SUPFAM" id="SSF51366">
    <property type="entry name" value="Ribulose-phoshate binding barrel"/>
    <property type="match status" value="1"/>
</dbReference>
<keyword evidence="5 9" id="KW-0210">Decarboxylase</keyword>
<dbReference type="NCBIfam" id="NF001377">
    <property type="entry name" value="PRK00278.2-4"/>
    <property type="match status" value="1"/>
</dbReference>
<dbReference type="GO" id="GO:0004640">
    <property type="term" value="F:phosphoribosylanthranilate isomerase activity"/>
    <property type="evidence" value="ECO:0007669"/>
    <property type="project" value="TreeGrafter"/>
</dbReference>
<dbReference type="Proteomes" id="UP000198881">
    <property type="component" value="Unassembled WGS sequence"/>
</dbReference>
<keyword evidence="4 9" id="KW-0028">Amino-acid biosynthesis</keyword>
<sequence>MPTVLDDIIVGVREDLEARRRETSLAQMRERALQVTPARDAWAALRGGRSDASGLRVISEVKRSSPSKGALADIAAPADLARSYERGGAAVISVLTEQRRFGGSLADLDAVRAAVDIPVLRKDFTVDEYQIHEARAHGADLVLLIVAALDDAQLRDFLDLTHELGMNALIEAHTPEEIERAAALKPRIIGVNVRNLKTLEVDPSSYGRLAPLLPSDVVQIAESGVDGPQDVAEYARHGADAILVGEALVRHGDPAQAIRDFRSASAAVR</sequence>
<dbReference type="EC" id="4.1.1.48" evidence="9"/>
<evidence type="ECO:0000256" key="3">
    <source>
        <dbReference type="ARBA" id="ARBA00008737"/>
    </source>
</evidence>
<dbReference type="CDD" id="cd00331">
    <property type="entry name" value="IGPS"/>
    <property type="match status" value="1"/>
</dbReference>
<comment type="catalytic activity">
    <reaction evidence="1 9">
        <text>1-(2-carboxyphenylamino)-1-deoxy-D-ribulose 5-phosphate + H(+) = (1S,2R)-1-C-(indol-3-yl)glycerol 3-phosphate + CO2 + H2O</text>
        <dbReference type="Rhea" id="RHEA:23476"/>
        <dbReference type="ChEBI" id="CHEBI:15377"/>
        <dbReference type="ChEBI" id="CHEBI:15378"/>
        <dbReference type="ChEBI" id="CHEBI:16526"/>
        <dbReference type="ChEBI" id="CHEBI:58613"/>
        <dbReference type="ChEBI" id="CHEBI:58866"/>
        <dbReference type="EC" id="4.1.1.48"/>
    </reaction>
</comment>
<comment type="pathway">
    <text evidence="2 9">Amino-acid biosynthesis; L-tryptophan biosynthesis; L-tryptophan from chorismate: step 4/5.</text>
</comment>
<dbReference type="FunFam" id="3.20.20.70:FF:000024">
    <property type="entry name" value="Indole-3-glycerol phosphate synthase"/>
    <property type="match status" value="1"/>
</dbReference>
<dbReference type="InterPro" id="IPR011060">
    <property type="entry name" value="RibuloseP-bd_barrel"/>
</dbReference>
<evidence type="ECO:0000259" key="10">
    <source>
        <dbReference type="Pfam" id="PF00218"/>
    </source>
</evidence>
<dbReference type="GO" id="GO:0000162">
    <property type="term" value="P:L-tryptophan biosynthetic process"/>
    <property type="evidence" value="ECO:0007669"/>
    <property type="project" value="UniProtKB-UniRule"/>
</dbReference>
<name>A0A1I7MM40_9MICC</name>
<evidence type="ECO:0000313" key="12">
    <source>
        <dbReference type="Proteomes" id="UP000198881"/>
    </source>
</evidence>
<evidence type="ECO:0000313" key="11">
    <source>
        <dbReference type="EMBL" id="SFV22968.1"/>
    </source>
</evidence>
<dbReference type="Gene3D" id="3.20.20.70">
    <property type="entry name" value="Aldolase class I"/>
    <property type="match status" value="1"/>
</dbReference>
<dbReference type="STRING" id="574650.SAMN04487966_105165"/>
<organism evidence="11 12">
    <name type="scientific">Micrococcus terreus</name>
    <dbReference type="NCBI Taxonomy" id="574650"/>
    <lineage>
        <taxon>Bacteria</taxon>
        <taxon>Bacillati</taxon>
        <taxon>Actinomycetota</taxon>
        <taxon>Actinomycetes</taxon>
        <taxon>Micrococcales</taxon>
        <taxon>Micrococcaceae</taxon>
        <taxon>Micrococcus</taxon>
    </lineage>
</organism>
<evidence type="ECO:0000256" key="9">
    <source>
        <dbReference type="HAMAP-Rule" id="MF_00134"/>
    </source>
</evidence>
<evidence type="ECO:0000256" key="2">
    <source>
        <dbReference type="ARBA" id="ARBA00004696"/>
    </source>
</evidence>
<evidence type="ECO:0000256" key="6">
    <source>
        <dbReference type="ARBA" id="ARBA00022822"/>
    </source>
</evidence>
<dbReference type="InterPro" id="IPR045186">
    <property type="entry name" value="Indole-3-glycerol_P_synth"/>
</dbReference>
<dbReference type="HAMAP" id="MF_00134_B">
    <property type="entry name" value="IGPS_B"/>
    <property type="match status" value="1"/>
</dbReference>
<dbReference type="OrthoDB" id="9804217at2"/>
<dbReference type="UniPathway" id="UPA00035">
    <property type="reaction ID" value="UER00043"/>
</dbReference>
<dbReference type="PANTHER" id="PTHR22854">
    <property type="entry name" value="TRYPTOPHAN BIOSYNTHESIS PROTEIN"/>
    <property type="match status" value="1"/>
</dbReference>
<evidence type="ECO:0000256" key="1">
    <source>
        <dbReference type="ARBA" id="ARBA00001633"/>
    </source>
</evidence>
<dbReference type="AlphaFoldDB" id="A0A1I7MM40"/>
<dbReference type="InterPro" id="IPR013798">
    <property type="entry name" value="Indole-3-glycerol_P_synth_dom"/>
</dbReference>
<dbReference type="NCBIfam" id="NF001369">
    <property type="entry name" value="PRK00278.1-1"/>
    <property type="match status" value="1"/>
</dbReference>
<evidence type="ECO:0000256" key="7">
    <source>
        <dbReference type="ARBA" id="ARBA00023141"/>
    </source>
</evidence>
<reference evidence="11 12" key="1">
    <citation type="submission" date="2016-10" db="EMBL/GenBank/DDBJ databases">
        <authorList>
            <person name="de Groot N.N."/>
        </authorList>
    </citation>
    <scope>NUCLEOTIDE SEQUENCE [LARGE SCALE GENOMIC DNA]</scope>
    <source>
        <strain evidence="11 12">CGMCC 1.7054</strain>
    </source>
</reference>
<dbReference type="InterPro" id="IPR001468">
    <property type="entry name" value="Indole-3-GlycerolPSynthase_CS"/>
</dbReference>
<protein>
    <recommendedName>
        <fullName evidence="9">Indole-3-glycerol phosphate synthase</fullName>
        <shortName evidence="9">IGPS</shortName>
        <ecNumber evidence="9">4.1.1.48</ecNumber>
    </recommendedName>
</protein>
<evidence type="ECO:0000256" key="4">
    <source>
        <dbReference type="ARBA" id="ARBA00022605"/>
    </source>
</evidence>
<dbReference type="Pfam" id="PF00218">
    <property type="entry name" value="IGPS"/>
    <property type="match status" value="1"/>
</dbReference>